<dbReference type="InterPro" id="IPR002347">
    <property type="entry name" value="SDR_fam"/>
</dbReference>
<dbReference type="FunFam" id="3.40.50.720:FF:000084">
    <property type="entry name" value="Short-chain dehydrogenase reductase"/>
    <property type="match status" value="1"/>
</dbReference>
<accession>A0A381QB19</accession>
<sequence length="254" mass="26930">VAEFFLERGSVVYICDVDAAALTEAASTNEEAASTSKEATSDRGILHCVKADVSCYDDVQRFFAQIEGEQGHLDVLVNNAGVSGPTAPVDAVDPTDWDQTIAVNLNAQFYCAREAIPLLKAAGGGSIVNMSSNVAFSGLPLRSPYTASKWAVIGLTKTLAMELGVHKIRVNAICPGSVSGERIDGVIERDAAERGMTAEQIRNVYLRQSSMRAFASAEDVANTILFLTSDEGGVISGQSIGLDGHTETLANWLD</sequence>
<dbReference type="PRINTS" id="PR00080">
    <property type="entry name" value="SDRFAMILY"/>
</dbReference>
<dbReference type="PANTHER" id="PTHR24321:SF8">
    <property type="entry name" value="ESTRADIOL 17-BETA-DEHYDROGENASE 8-RELATED"/>
    <property type="match status" value="1"/>
</dbReference>
<evidence type="ECO:0008006" key="4">
    <source>
        <dbReference type="Google" id="ProtNLM"/>
    </source>
</evidence>
<dbReference type="PANTHER" id="PTHR24321">
    <property type="entry name" value="DEHYDROGENASES, SHORT CHAIN"/>
    <property type="match status" value="1"/>
</dbReference>
<feature type="non-terminal residue" evidence="3">
    <location>
        <position position="1"/>
    </location>
</feature>
<dbReference type="SUPFAM" id="SSF51735">
    <property type="entry name" value="NAD(P)-binding Rossmann-fold domains"/>
    <property type="match status" value="1"/>
</dbReference>
<dbReference type="Gene3D" id="3.40.50.720">
    <property type="entry name" value="NAD(P)-binding Rossmann-like Domain"/>
    <property type="match status" value="1"/>
</dbReference>
<dbReference type="InterPro" id="IPR036291">
    <property type="entry name" value="NAD(P)-bd_dom_sf"/>
</dbReference>
<organism evidence="3">
    <name type="scientific">marine metagenome</name>
    <dbReference type="NCBI Taxonomy" id="408172"/>
    <lineage>
        <taxon>unclassified sequences</taxon>
        <taxon>metagenomes</taxon>
        <taxon>ecological metagenomes</taxon>
    </lineage>
</organism>
<evidence type="ECO:0000313" key="3">
    <source>
        <dbReference type="EMBL" id="SUZ75579.1"/>
    </source>
</evidence>
<dbReference type="EMBL" id="UINC01001250">
    <property type="protein sequence ID" value="SUZ75579.1"/>
    <property type="molecule type" value="Genomic_DNA"/>
</dbReference>
<gene>
    <name evidence="3" type="ORF">METZ01_LOCUS28433</name>
</gene>
<dbReference type="InterPro" id="IPR020904">
    <property type="entry name" value="Sc_DH/Rdtase_CS"/>
</dbReference>
<evidence type="ECO:0000256" key="1">
    <source>
        <dbReference type="ARBA" id="ARBA00006484"/>
    </source>
</evidence>
<comment type="similarity">
    <text evidence="1">Belongs to the short-chain dehydrogenases/reductases (SDR) family.</text>
</comment>
<proteinExistence type="inferred from homology"/>
<dbReference type="AlphaFoldDB" id="A0A381QB19"/>
<reference evidence="3" key="1">
    <citation type="submission" date="2018-05" db="EMBL/GenBank/DDBJ databases">
        <authorList>
            <person name="Lanie J.A."/>
            <person name="Ng W.-L."/>
            <person name="Kazmierczak K.M."/>
            <person name="Andrzejewski T.M."/>
            <person name="Davidsen T.M."/>
            <person name="Wayne K.J."/>
            <person name="Tettelin H."/>
            <person name="Glass J.I."/>
            <person name="Rusch D."/>
            <person name="Podicherti R."/>
            <person name="Tsui H.-C.T."/>
            <person name="Winkler M.E."/>
        </authorList>
    </citation>
    <scope>NUCLEOTIDE SEQUENCE</scope>
</reference>
<evidence type="ECO:0000256" key="2">
    <source>
        <dbReference type="ARBA" id="ARBA00023002"/>
    </source>
</evidence>
<dbReference type="GO" id="GO:0016491">
    <property type="term" value="F:oxidoreductase activity"/>
    <property type="evidence" value="ECO:0007669"/>
    <property type="project" value="UniProtKB-KW"/>
</dbReference>
<keyword evidence="2" id="KW-0560">Oxidoreductase</keyword>
<dbReference type="PROSITE" id="PS00061">
    <property type="entry name" value="ADH_SHORT"/>
    <property type="match status" value="1"/>
</dbReference>
<name>A0A381QB19_9ZZZZ</name>
<protein>
    <recommendedName>
        <fullName evidence="4">3-oxoacyl-[acyl-carrier-protein] reductase</fullName>
    </recommendedName>
</protein>
<dbReference type="Pfam" id="PF13561">
    <property type="entry name" value="adh_short_C2"/>
    <property type="match status" value="1"/>
</dbReference>
<dbReference type="PRINTS" id="PR00081">
    <property type="entry name" value="GDHRDH"/>
</dbReference>
<dbReference type="CDD" id="cd05233">
    <property type="entry name" value="SDR_c"/>
    <property type="match status" value="1"/>
</dbReference>